<proteinExistence type="predicted"/>
<dbReference type="OrthoDB" id="7888717at2"/>
<organism evidence="1 2">
    <name type="scientific">Roseivivax isoporae LMG 25204</name>
    <dbReference type="NCBI Taxonomy" id="1449351"/>
    <lineage>
        <taxon>Bacteria</taxon>
        <taxon>Pseudomonadati</taxon>
        <taxon>Pseudomonadota</taxon>
        <taxon>Alphaproteobacteria</taxon>
        <taxon>Rhodobacterales</taxon>
        <taxon>Roseobacteraceae</taxon>
        <taxon>Roseivivax</taxon>
    </lineage>
</organism>
<dbReference type="Proteomes" id="UP000023430">
    <property type="component" value="Unassembled WGS sequence"/>
</dbReference>
<dbReference type="AlphaFoldDB" id="X7F3L1"/>
<gene>
    <name evidence="1" type="ORF">RISW2_20640</name>
</gene>
<keyword evidence="2" id="KW-1185">Reference proteome</keyword>
<comment type="caution">
    <text evidence="1">The sequence shown here is derived from an EMBL/GenBank/DDBJ whole genome shotgun (WGS) entry which is preliminary data.</text>
</comment>
<protein>
    <submittedName>
        <fullName evidence="1">Uncharacterized protein</fullName>
    </submittedName>
</protein>
<accession>X7F3L1</accession>
<dbReference type="RefSeq" id="WP_043775046.1">
    <property type="nucleotide sequence ID" value="NZ_JAME01000064.1"/>
</dbReference>
<evidence type="ECO:0000313" key="1">
    <source>
        <dbReference type="EMBL" id="ETX26686.1"/>
    </source>
</evidence>
<evidence type="ECO:0000313" key="2">
    <source>
        <dbReference type="Proteomes" id="UP000023430"/>
    </source>
</evidence>
<name>X7F3L1_9RHOB</name>
<sequence length="159" mass="17547">MTRIDDTKLLELHRSGLSSGEVAKRIGCCRQTVCNRLDALGEPRFRRGCGISRAADIDRQELRRLRDEGVTRATMAGHFRCSQRVVAVALERLERADRRAAEKGAATPPPPGLGNIPAARVAALVETGGRYRELAALAERWGESTTRVQSWYHRARAAA</sequence>
<dbReference type="EMBL" id="JAME01000064">
    <property type="protein sequence ID" value="ETX26686.1"/>
    <property type="molecule type" value="Genomic_DNA"/>
</dbReference>
<reference evidence="1 2" key="1">
    <citation type="submission" date="2014-01" db="EMBL/GenBank/DDBJ databases">
        <title>Roseivivax isoporae LMG 25204 Genome Sequencing.</title>
        <authorList>
            <person name="Lai Q."/>
            <person name="Li G."/>
            <person name="Shao Z."/>
        </authorList>
    </citation>
    <scope>NUCLEOTIDE SEQUENCE [LARGE SCALE GENOMIC DNA]</scope>
    <source>
        <strain evidence="1 2">LMG 25204</strain>
    </source>
</reference>